<feature type="transmembrane region" description="Helical" evidence="6">
    <location>
        <begin position="24"/>
        <end position="46"/>
    </location>
</feature>
<evidence type="ECO:0000256" key="5">
    <source>
        <dbReference type="ARBA" id="ARBA00023136"/>
    </source>
</evidence>
<dbReference type="Pfam" id="PF04117">
    <property type="entry name" value="Mpv17_PMP22"/>
    <property type="match status" value="1"/>
</dbReference>
<evidence type="ECO:0000256" key="6">
    <source>
        <dbReference type="RuleBase" id="RU363053"/>
    </source>
</evidence>
<dbReference type="PANTHER" id="PTHR11266">
    <property type="entry name" value="PEROXISOMAL MEMBRANE PROTEIN 2, PXMP2 MPV17"/>
    <property type="match status" value="1"/>
</dbReference>
<keyword evidence="4 6" id="KW-1133">Transmembrane helix</keyword>
<evidence type="ECO:0000256" key="4">
    <source>
        <dbReference type="ARBA" id="ARBA00022989"/>
    </source>
</evidence>
<evidence type="ECO:0000313" key="7">
    <source>
        <dbReference type="EMBL" id="CAE0109352.1"/>
    </source>
</evidence>
<proteinExistence type="inferred from homology"/>
<dbReference type="InterPro" id="IPR007248">
    <property type="entry name" value="Mpv17_PMP22"/>
</dbReference>
<protein>
    <recommendedName>
        <fullName evidence="8">Protein Mpv17</fullName>
    </recommendedName>
</protein>
<sequence>MITRFFPGMGVRSTLLKTLMGQAFFGPTITCIFFGAALISTEGLFAGLKQWPAKIQQDLLKTWSAGLCYWPLVDLVCYGLVLPFFGASWIPLSYNVASFFWTIFLSVQAARRV</sequence>
<keyword evidence="3 6" id="KW-0812">Transmembrane</keyword>
<dbReference type="PANTHER" id="PTHR11266:SF17">
    <property type="entry name" value="PROTEIN MPV17"/>
    <property type="match status" value="1"/>
</dbReference>
<feature type="transmembrane region" description="Helical" evidence="6">
    <location>
        <begin position="92"/>
        <end position="110"/>
    </location>
</feature>
<keyword evidence="5 6" id="KW-0472">Membrane</keyword>
<dbReference type="GO" id="GO:0016020">
    <property type="term" value="C:membrane"/>
    <property type="evidence" value="ECO:0007669"/>
    <property type="project" value="UniProtKB-SubCell"/>
</dbReference>
<comment type="similarity">
    <text evidence="2 6">Belongs to the peroxisomal membrane protein PXMP2/4 family.</text>
</comment>
<dbReference type="GO" id="GO:0005737">
    <property type="term" value="C:cytoplasm"/>
    <property type="evidence" value="ECO:0007669"/>
    <property type="project" value="TreeGrafter"/>
</dbReference>
<gene>
    <name evidence="7" type="ORF">HERI1096_LOCUS10012</name>
</gene>
<evidence type="ECO:0008006" key="8">
    <source>
        <dbReference type="Google" id="ProtNLM"/>
    </source>
</evidence>
<evidence type="ECO:0000256" key="1">
    <source>
        <dbReference type="ARBA" id="ARBA00004141"/>
    </source>
</evidence>
<dbReference type="AlphaFoldDB" id="A0A7S3AMC6"/>
<reference evidence="7" key="1">
    <citation type="submission" date="2021-01" db="EMBL/GenBank/DDBJ databases">
        <authorList>
            <person name="Corre E."/>
            <person name="Pelletier E."/>
            <person name="Niang G."/>
            <person name="Scheremetjew M."/>
            <person name="Finn R."/>
            <person name="Kale V."/>
            <person name="Holt S."/>
            <person name="Cochrane G."/>
            <person name="Meng A."/>
            <person name="Brown T."/>
            <person name="Cohen L."/>
        </authorList>
    </citation>
    <scope>NUCLEOTIDE SEQUENCE</scope>
    <source>
        <strain evidence="7">CCMP281</strain>
    </source>
</reference>
<dbReference type="EMBL" id="HBHX01017982">
    <property type="protein sequence ID" value="CAE0109352.1"/>
    <property type="molecule type" value="Transcribed_RNA"/>
</dbReference>
<feature type="transmembrane region" description="Helical" evidence="6">
    <location>
        <begin position="67"/>
        <end position="86"/>
    </location>
</feature>
<evidence type="ECO:0000256" key="3">
    <source>
        <dbReference type="ARBA" id="ARBA00022692"/>
    </source>
</evidence>
<comment type="subcellular location">
    <subcellularLocation>
        <location evidence="1">Membrane</location>
        <topology evidence="1">Multi-pass membrane protein</topology>
    </subcellularLocation>
</comment>
<accession>A0A7S3AMC6</accession>
<organism evidence="7">
    <name type="scientific">Haptolina ericina</name>
    <dbReference type="NCBI Taxonomy" id="156174"/>
    <lineage>
        <taxon>Eukaryota</taxon>
        <taxon>Haptista</taxon>
        <taxon>Haptophyta</taxon>
        <taxon>Prymnesiophyceae</taxon>
        <taxon>Prymnesiales</taxon>
        <taxon>Prymnesiaceae</taxon>
        <taxon>Haptolina</taxon>
    </lineage>
</organism>
<evidence type="ECO:0000256" key="2">
    <source>
        <dbReference type="ARBA" id="ARBA00006824"/>
    </source>
</evidence>
<name>A0A7S3AMC6_9EUKA</name>